<feature type="region of interest" description="Disordered" evidence="1">
    <location>
        <begin position="1"/>
        <end position="65"/>
    </location>
</feature>
<keyword evidence="2" id="KW-0812">Transmembrane</keyword>
<evidence type="ECO:0000259" key="4">
    <source>
        <dbReference type="Pfam" id="PF25550"/>
    </source>
</evidence>
<keyword evidence="2" id="KW-1133">Transmembrane helix</keyword>
<keyword evidence="2" id="KW-0472">Membrane</keyword>
<evidence type="ECO:0008006" key="7">
    <source>
        <dbReference type="Google" id="ProtNLM"/>
    </source>
</evidence>
<evidence type="ECO:0000313" key="6">
    <source>
        <dbReference type="Proteomes" id="UP000469559"/>
    </source>
</evidence>
<feature type="compositionally biased region" description="Low complexity" evidence="1">
    <location>
        <begin position="49"/>
        <end position="65"/>
    </location>
</feature>
<dbReference type="InterPro" id="IPR057688">
    <property type="entry name" value="DUF7928"/>
</dbReference>
<dbReference type="InterPro" id="IPR001173">
    <property type="entry name" value="Glyco_trans_2-like"/>
</dbReference>
<dbReference type="Pfam" id="PF25550">
    <property type="entry name" value="DUF7928"/>
    <property type="match status" value="1"/>
</dbReference>
<feature type="transmembrane region" description="Helical" evidence="2">
    <location>
        <begin position="790"/>
        <end position="810"/>
    </location>
</feature>
<dbReference type="EMBL" id="QGMF01000729">
    <property type="protein sequence ID" value="TVY14256.1"/>
    <property type="molecule type" value="Genomic_DNA"/>
</dbReference>
<feature type="transmembrane region" description="Helical" evidence="2">
    <location>
        <begin position="717"/>
        <end position="738"/>
    </location>
</feature>
<feature type="domain" description="DUF7928" evidence="4">
    <location>
        <begin position="87"/>
        <end position="234"/>
    </location>
</feature>
<dbReference type="InterPro" id="IPR029044">
    <property type="entry name" value="Nucleotide-diphossugar_trans"/>
</dbReference>
<dbReference type="Proteomes" id="UP000469559">
    <property type="component" value="Unassembled WGS sequence"/>
</dbReference>
<dbReference type="OrthoDB" id="38531at2759"/>
<evidence type="ECO:0000313" key="5">
    <source>
        <dbReference type="EMBL" id="TVY14256.1"/>
    </source>
</evidence>
<feature type="transmembrane region" description="Helical" evidence="2">
    <location>
        <begin position="305"/>
        <end position="329"/>
    </location>
</feature>
<dbReference type="PANTHER" id="PTHR35408">
    <property type="entry name" value="CHROMOSOME 15, WHOLE GENOME SHOTGUN SEQUENCE"/>
    <property type="match status" value="1"/>
</dbReference>
<keyword evidence="6" id="KW-1185">Reference proteome</keyword>
<feature type="domain" description="Glycosyltransferase 2-like" evidence="3">
    <location>
        <begin position="521"/>
        <end position="733"/>
    </location>
</feature>
<feature type="transmembrane region" description="Helical" evidence="2">
    <location>
        <begin position="876"/>
        <end position="897"/>
    </location>
</feature>
<evidence type="ECO:0000259" key="3">
    <source>
        <dbReference type="Pfam" id="PF13632"/>
    </source>
</evidence>
<organism evidence="5 6">
    <name type="scientific">Lachnellula arida</name>
    <dbReference type="NCBI Taxonomy" id="1316785"/>
    <lineage>
        <taxon>Eukaryota</taxon>
        <taxon>Fungi</taxon>
        <taxon>Dikarya</taxon>
        <taxon>Ascomycota</taxon>
        <taxon>Pezizomycotina</taxon>
        <taxon>Leotiomycetes</taxon>
        <taxon>Helotiales</taxon>
        <taxon>Lachnaceae</taxon>
        <taxon>Lachnellula</taxon>
    </lineage>
</organism>
<feature type="transmembrane region" description="Helical" evidence="2">
    <location>
        <begin position="845"/>
        <end position="864"/>
    </location>
</feature>
<dbReference type="AlphaFoldDB" id="A0A8T9B4J0"/>
<dbReference type="SUPFAM" id="SSF53448">
    <property type="entry name" value="Nucleotide-diphospho-sugar transferases"/>
    <property type="match status" value="1"/>
</dbReference>
<dbReference type="Pfam" id="PF13632">
    <property type="entry name" value="Glyco_trans_2_3"/>
    <property type="match status" value="1"/>
</dbReference>
<evidence type="ECO:0000256" key="1">
    <source>
        <dbReference type="SAM" id="MobiDB-lite"/>
    </source>
</evidence>
<proteinExistence type="predicted"/>
<feature type="transmembrane region" description="Helical" evidence="2">
    <location>
        <begin position="750"/>
        <end position="770"/>
    </location>
</feature>
<sequence length="902" mass="101779">MNVSRGYLQPVSKNTNPKARHPEARNGSIVSKKGNAENHTIPVKMTVTPSESGGSSPGSSSFAIRPSSKFPYGDFRNTPRQSILDLKADVMVNWLEQIQSEMLWSTGMPGEGVVLKKGRNDFTCAPKKLRSAPSFFDQVVVMNVRCAMTINTRIIRIFLSKNTESYAPLGGGLRLQVLPSMEHLARCQKHHFGAFIADQKILVVWDDEPQNLINRAENIEKSLVHMIWEGSDHVYDEKKTSHVSTTELSDVRITPSELEEAPAAEDRPTMLINPITVGLTLTFLIATLGLGWRQMAQQIAMDGKYARLALLAAIPCQIFASLFFFQVIIGNLAQMFGPVSQLTCNSKFYSGVAPPRLDRNLTPLPHVTIQMPVYKEGLTAVIKPTIMSLKAAISTYELQGGTANIFVNDDGLQLLPQDEAQRRRDFYEEHNVGWVARPKHNPKPEGDDNAFIRRGKFKKASNMNYALMISNKVEDKLLLVERFQGWTQDHECVAYERCLAEVLHEENGRAWAEGNIRVGDYILLIDSDTRVPADCLLDAGSEMEKSPEVGILQYSSGVMQVTDSFFENGVAFFTNLIYTAIRYGVANGDVSPFVGHNAILRWSALQEVSYKDEDGYDKFWSESHVSEDFDMSLRLQVSGYIIRLAAYTGDGFKEGVSITVYDEIARWEKYAFGCNELLFHPFRLWVTRGPFTPLFRKFLTSNIPVTSKITIMSYIGAYYAIGAAWILTLFNYFLIGWFNGELDHYYLDSFRVYFSLILVFSGLGTVALAILRYRLSERSLLGALWENFKWVLFLSIFLGGISLHLSQALLSHFFEIEMSWEATSKEAENTSFFEEVPRLLKRFKFTFIFSIACTALMIAGKFAFPWNWQIGTFRAVYPLALIVVSNFVVPVALNPALMMFTW</sequence>
<gene>
    <name evidence="5" type="ORF">LARI1_G007628</name>
</gene>
<accession>A0A8T9B4J0</accession>
<reference evidence="5 6" key="1">
    <citation type="submission" date="2018-05" db="EMBL/GenBank/DDBJ databases">
        <title>Whole genome sequencing for identification of molecular markers to develop diagnostic detection tools for the regulated plant pathogen Lachnellula willkommii.</title>
        <authorList>
            <person name="Giroux E."/>
            <person name="Bilodeau G."/>
        </authorList>
    </citation>
    <scope>NUCLEOTIDE SEQUENCE [LARGE SCALE GENOMIC DNA]</scope>
    <source>
        <strain evidence="5 6">CBS 203.66</strain>
    </source>
</reference>
<evidence type="ECO:0000256" key="2">
    <source>
        <dbReference type="SAM" id="Phobius"/>
    </source>
</evidence>
<dbReference type="Gene3D" id="3.90.550.10">
    <property type="entry name" value="Spore Coat Polysaccharide Biosynthesis Protein SpsA, Chain A"/>
    <property type="match status" value="1"/>
</dbReference>
<dbReference type="PANTHER" id="PTHR35408:SF1">
    <property type="entry name" value="GLYCOSYLTRANSFERASE 2-LIKE DOMAIN-CONTAINING PROTEIN"/>
    <property type="match status" value="1"/>
</dbReference>
<comment type="caution">
    <text evidence="5">The sequence shown here is derived from an EMBL/GenBank/DDBJ whole genome shotgun (WGS) entry which is preliminary data.</text>
</comment>
<name>A0A8T9B4J0_9HELO</name>
<feature type="transmembrane region" description="Helical" evidence="2">
    <location>
        <begin position="271"/>
        <end position="293"/>
    </location>
</feature>
<protein>
    <recommendedName>
        <fullName evidence="7">Glycosyltransferase 2-like domain-containing protein</fullName>
    </recommendedName>
</protein>